<sequence length="58" mass="6020">MISADAVRAVMRDVGDPNRRPVSAGKADVVGAFRVIALLEPGSVEGLEDCENPVLNAA</sequence>
<proteinExistence type="predicted"/>
<gene>
    <name evidence="1" type="ORF">J0695_11380</name>
</gene>
<accession>A0A939JIB9</accession>
<keyword evidence="2" id="KW-1185">Reference proteome</keyword>
<evidence type="ECO:0000313" key="1">
    <source>
        <dbReference type="EMBL" id="MBO0512404.1"/>
    </source>
</evidence>
<reference evidence="1" key="1">
    <citation type="submission" date="2021-03" db="EMBL/GenBank/DDBJ databases">
        <title>Streptomyces poriferae sp. nov., a novel marine sponge-derived Actinobacteria species with anti-MRSA activity.</title>
        <authorList>
            <person name="Sandoval-Powers M."/>
            <person name="Kralova S."/>
            <person name="Nguyen G.-S."/>
            <person name="Fawwal D."/>
            <person name="Degnes K."/>
            <person name="Klinkenberg G."/>
            <person name="Sletta H."/>
            <person name="Wentzel A."/>
            <person name="Liles M.R."/>
        </authorList>
    </citation>
    <scope>NUCLEOTIDE SEQUENCE</scope>
    <source>
        <strain evidence="1">DSM 41794</strain>
    </source>
</reference>
<name>A0A939JIB9_9ACTN</name>
<evidence type="ECO:0000313" key="2">
    <source>
        <dbReference type="Proteomes" id="UP000664167"/>
    </source>
</evidence>
<dbReference type="EMBL" id="JAFLRJ010000099">
    <property type="protein sequence ID" value="MBO0512404.1"/>
    <property type="molecule type" value="Genomic_DNA"/>
</dbReference>
<dbReference type="AlphaFoldDB" id="A0A939JIB9"/>
<dbReference type="Proteomes" id="UP000664167">
    <property type="component" value="Unassembled WGS sequence"/>
</dbReference>
<dbReference type="RefSeq" id="WP_206961797.1">
    <property type="nucleotide sequence ID" value="NZ_BAAAJJ010000002.1"/>
</dbReference>
<organism evidence="1 2">
    <name type="scientific">Streptomyces beijiangensis</name>
    <dbReference type="NCBI Taxonomy" id="163361"/>
    <lineage>
        <taxon>Bacteria</taxon>
        <taxon>Bacillati</taxon>
        <taxon>Actinomycetota</taxon>
        <taxon>Actinomycetes</taxon>
        <taxon>Kitasatosporales</taxon>
        <taxon>Streptomycetaceae</taxon>
        <taxon>Streptomyces</taxon>
    </lineage>
</organism>
<comment type="caution">
    <text evidence="1">The sequence shown here is derived from an EMBL/GenBank/DDBJ whole genome shotgun (WGS) entry which is preliminary data.</text>
</comment>
<protein>
    <submittedName>
        <fullName evidence="1">Uncharacterized protein</fullName>
    </submittedName>
</protein>